<accession>A0A1W2E2L3</accession>
<keyword evidence="2" id="KW-1185">Reference proteome</keyword>
<dbReference type="RefSeq" id="WP_084577489.1">
    <property type="nucleotide sequence ID" value="NZ_CP155572.1"/>
</dbReference>
<protein>
    <submittedName>
        <fullName evidence="1">Uncharacterized protein</fullName>
    </submittedName>
</protein>
<evidence type="ECO:0000313" key="1">
    <source>
        <dbReference type="EMBL" id="SMD03983.1"/>
    </source>
</evidence>
<evidence type="ECO:0000313" key="2">
    <source>
        <dbReference type="Proteomes" id="UP000192738"/>
    </source>
</evidence>
<proteinExistence type="predicted"/>
<organism evidence="1 2">
    <name type="scientific">Sporomusa malonica</name>
    <dbReference type="NCBI Taxonomy" id="112901"/>
    <lineage>
        <taxon>Bacteria</taxon>
        <taxon>Bacillati</taxon>
        <taxon>Bacillota</taxon>
        <taxon>Negativicutes</taxon>
        <taxon>Selenomonadales</taxon>
        <taxon>Sporomusaceae</taxon>
        <taxon>Sporomusa</taxon>
    </lineage>
</organism>
<dbReference type="EMBL" id="FWXI01000020">
    <property type="protein sequence ID" value="SMD03983.1"/>
    <property type="molecule type" value="Genomic_DNA"/>
</dbReference>
<gene>
    <name evidence="1" type="ORF">SAMN04488500_1207</name>
</gene>
<sequence>MNSVIWMSRDMLEQIIDSNGEYVLTKAGTTQVTQLGQTVTEAKEKLKNIGRADIVTQLY</sequence>
<name>A0A1W2E2L3_9FIRM</name>
<dbReference type="AlphaFoldDB" id="A0A1W2E2L3"/>
<dbReference type="Proteomes" id="UP000192738">
    <property type="component" value="Unassembled WGS sequence"/>
</dbReference>
<reference evidence="1 2" key="1">
    <citation type="submission" date="2017-04" db="EMBL/GenBank/DDBJ databases">
        <authorList>
            <person name="Afonso C.L."/>
            <person name="Miller P.J."/>
            <person name="Scott M.A."/>
            <person name="Spackman E."/>
            <person name="Goraichik I."/>
            <person name="Dimitrov K.M."/>
            <person name="Suarez D.L."/>
            <person name="Swayne D.E."/>
        </authorList>
    </citation>
    <scope>NUCLEOTIDE SEQUENCE [LARGE SCALE GENOMIC DNA]</scope>
    <source>
        <strain evidence="1 2">DSM 5090</strain>
    </source>
</reference>